<accession>A0A2M4DGU5</accession>
<feature type="compositionally biased region" description="Low complexity" evidence="1">
    <location>
        <begin position="239"/>
        <end position="271"/>
    </location>
</feature>
<feature type="compositionally biased region" description="Polar residues" evidence="1">
    <location>
        <begin position="52"/>
        <end position="61"/>
    </location>
</feature>
<feature type="region of interest" description="Disordered" evidence="1">
    <location>
        <begin position="23"/>
        <end position="66"/>
    </location>
</feature>
<evidence type="ECO:0000256" key="2">
    <source>
        <dbReference type="SAM" id="SignalP"/>
    </source>
</evidence>
<reference evidence="3" key="1">
    <citation type="submission" date="2018-01" db="EMBL/GenBank/DDBJ databases">
        <title>An insight into the sialome of Amazonian anophelines.</title>
        <authorList>
            <person name="Ribeiro J.M."/>
            <person name="Scarpassa V."/>
            <person name="Calvo E."/>
        </authorList>
    </citation>
    <scope>NUCLEOTIDE SEQUENCE</scope>
</reference>
<organism evidence="3">
    <name type="scientific">Anopheles darlingi</name>
    <name type="common">Mosquito</name>
    <dbReference type="NCBI Taxonomy" id="43151"/>
    <lineage>
        <taxon>Eukaryota</taxon>
        <taxon>Metazoa</taxon>
        <taxon>Ecdysozoa</taxon>
        <taxon>Arthropoda</taxon>
        <taxon>Hexapoda</taxon>
        <taxon>Insecta</taxon>
        <taxon>Pterygota</taxon>
        <taxon>Neoptera</taxon>
        <taxon>Endopterygota</taxon>
        <taxon>Diptera</taxon>
        <taxon>Nematocera</taxon>
        <taxon>Culicoidea</taxon>
        <taxon>Culicidae</taxon>
        <taxon>Anophelinae</taxon>
        <taxon>Anopheles</taxon>
    </lineage>
</organism>
<sequence length="271" mass="28481">MRLLVVLNLVLLVQVCLGGAIVPGPREDSSSSSHSSDGSGVALTRRKRGWGWSSSPSNQVTKRPIGWSFGDTQEVTVKPKKTNRYTQSARRTTASPAFYHNVNVNVHYGRPTKSLGRELVKAALIVGAAGAVKAYSKPATPAPMTAKQRAEARERRRQERLARHGITSTPIVPVTAAVVEGTAATTAVPLANSELIPVMMQDENKLLHIVYVPRDKIPPGGIPIATSAPFPGNPGAGGQLPQAAPSVSPQQSPVGPVGQQPVAAAAVPQLP</sequence>
<evidence type="ECO:0000313" key="3">
    <source>
        <dbReference type="EMBL" id="MBW76787.1"/>
    </source>
</evidence>
<protein>
    <submittedName>
        <fullName evidence="3">Putative conserved secreted protein</fullName>
    </submittedName>
</protein>
<feature type="region of interest" description="Disordered" evidence="1">
    <location>
        <begin position="225"/>
        <end position="271"/>
    </location>
</feature>
<feature type="compositionally biased region" description="Low complexity" evidence="1">
    <location>
        <begin position="30"/>
        <end position="40"/>
    </location>
</feature>
<feature type="signal peptide" evidence="2">
    <location>
        <begin position="1"/>
        <end position="18"/>
    </location>
</feature>
<proteinExistence type="predicted"/>
<evidence type="ECO:0000256" key="1">
    <source>
        <dbReference type="SAM" id="MobiDB-lite"/>
    </source>
</evidence>
<dbReference type="VEuPathDB" id="VectorBase:ADAR2_008773"/>
<feature type="chain" id="PRO_5014837645" evidence="2">
    <location>
        <begin position="19"/>
        <end position="271"/>
    </location>
</feature>
<name>A0A2M4DGU5_ANODA</name>
<dbReference type="EMBL" id="GGFL01012609">
    <property type="protein sequence ID" value="MBW76787.1"/>
    <property type="molecule type" value="Transcribed_RNA"/>
</dbReference>
<keyword evidence="2" id="KW-0732">Signal</keyword>
<dbReference type="AlphaFoldDB" id="A0A2M4DGU5"/>